<accession>L0DNA1</accession>
<keyword evidence="3" id="KW-0645">Protease</keyword>
<protein>
    <submittedName>
        <fullName evidence="3">Putative aminopeptidase</fullName>
    </submittedName>
</protein>
<dbReference type="PANTHER" id="PTHR12147">
    <property type="entry name" value="METALLOPEPTIDASE M28 FAMILY MEMBER"/>
    <property type="match status" value="1"/>
</dbReference>
<keyword evidence="3" id="KW-0031">Aminopeptidase</keyword>
<dbReference type="eggNOG" id="COG2234">
    <property type="taxonomic scope" value="Bacteria"/>
</dbReference>
<gene>
    <name evidence="3" type="ordered locus">Sinac_6207</name>
</gene>
<evidence type="ECO:0000313" key="4">
    <source>
        <dbReference type="Proteomes" id="UP000010798"/>
    </source>
</evidence>
<evidence type="ECO:0000313" key="3">
    <source>
        <dbReference type="EMBL" id="AGA30305.1"/>
    </source>
</evidence>
<dbReference type="STRING" id="886293.Sinac_6207"/>
<dbReference type="Gene3D" id="3.40.630.10">
    <property type="entry name" value="Zn peptidases"/>
    <property type="match status" value="1"/>
</dbReference>
<dbReference type="KEGG" id="saci:Sinac_6207"/>
<dbReference type="InterPro" id="IPR045175">
    <property type="entry name" value="M28_fam"/>
</dbReference>
<dbReference type="OrthoDB" id="9762302at2"/>
<dbReference type="GO" id="GO:0004177">
    <property type="term" value="F:aminopeptidase activity"/>
    <property type="evidence" value="ECO:0007669"/>
    <property type="project" value="UniProtKB-KW"/>
</dbReference>
<evidence type="ECO:0000256" key="1">
    <source>
        <dbReference type="SAM" id="SignalP"/>
    </source>
</evidence>
<dbReference type="InterPro" id="IPR007484">
    <property type="entry name" value="Peptidase_M28"/>
</dbReference>
<organism evidence="3 4">
    <name type="scientific">Singulisphaera acidiphila (strain ATCC BAA-1392 / DSM 18658 / VKM B-2454 / MOB10)</name>
    <dbReference type="NCBI Taxonomy" id="886293"/>
    <lineage>
        <taxon>Bacteria</taxon>
        <taxon>Pseudomonadati</taxon>
        <taxon>Planctomycetota</taxon>
        <taxon>Planctomycetia</taxon>
        <taxon>Isosphaerales</taxon>
        <taxon>Isosphaeraceae</taxon>
        <taxon>Singulisphaera</taxon>
    </lineage>
</organism>
<dbReference type="AlphaFoldDB" id="L0DNA1"/>
<name>L0DNA1_SINAD</name>
<feature type="signal peptide" evidence="1">
    <location>
        <begin position="1"/>
        <end position="19"/>
    </location>
</feature>
<dbReference type="GO" id="GO:0006508">
    <property type="term" value="P:proteolysis"/>
    <property type="evidence" value="ECO:0007669"/>
    <property type="project" value="InterPro"/>
</dbReference>
<dbReference type="EMBL" id="CP003364">
    <property type="protein sequence ID" value="AGA30305.1"/>
    <property type="molecule type" value="Genomic_DNA"/>
</dbReference>
<evidence type="ECO:0000259" key="2">
    <source>
        <dbReference type="Pfam" id="PF04389"/>
    </source>
</evidence>
<dbReference type="GO" id="GO:0008235">
    <property type="term" value="F:metalloexopeptidase activity"/>
    <property type="evidence" value="ECO:0007669"/>
    <property type="project" value="InterPro"/>
</dbReference>
<keyword evidence="1" id="KW-0732">Signal</keyword>
<keyword evidence="4" id="KW-1185">Reference proteome</keyword>
<dbReference type="SUPFAM" id="SSF53187">
    <property type="entry name" value="Zn-dependent exopeptidases"/>
    <property type="match status" value="1"/>
</dbReference>
<proteinExistence type="predicted"/>
<feature type="chain" id="PRO_5003940280" evidence="1">
    <location>
        <begin position="20"/>
        <end position="386"/>
    </location>
</feature>
<sequence length="386" mass="42379">MMMTGIGRLGLALAFSVLAMAPSASQSQEPRPEEARLRAEVKTLASPAFAGRSGEGGRKTAQHLVEAFRALKLEPLFDGQYTQPIPDNEPGRILGQNVGARIVGSDPKLRDEWIVLAAHFDHLGVREGRLYPGADDNASGVAMMLEVARAIAQSPEASKRSLMFIGFDLEEIGLYGSRYFVEHSPVPLKQISLFITADMIGRSLGGVCDPYVFVMGSEHAPGLRPWIDQAAKERPLKVGMLGTDLLVLDRSDYGPFRAREIPYLFFSTGENPTYHTPDDRPETLNYPKLEAISQVIHKLVLQAASAPTMPTWIQAPENTIGEVATVRDILRSLLENQEMFKIGVAQLYLLNNTVRTLDAIVERGSITSTERATMVNVARLVLITIL</sequence>
<feature type="domain" description="Peptidase M28" evidence="2">
    <location>
        <begin position="97"/>
        <end position="299"/>
    </location>
</feature>
<dbReference type="Proteomes" id="UP000010798">
    <property type="component" value="Chromosome"/>
</dbReference>
<keyword evidence="3" id="KW-0378">Hydrolase</keyword>
<dbReference type="PANTHER" id="PTHR12147:SF26">
    <property type="entry name" value="PEPTIDASE M28 DOMAIN-CONTAINING PROTEIN"/>
    <property type="match status" value="1"/>
</dbReference>
<dbReference type="HOGENOM" id="CLU_019932_0_1_0"/>
<reference evidence="3 4" key="1">
    <citation type="submission" date="2012-02" db="EMBL/GenBank/DDBJ databases">
        <title>Complete sequence of chromosome of Singulisphaera acidiphila DSM 18658.</title>
        <authorList>
            <consortium name="US DOE Joint Genome Institute (JGI-PGF)"/>
            <person name="Lucas S."/>
            <person name="Copeland A."/>
            <person name="Lapidus A."/>
            <person name="Glavina del Rio T."/>
            <person name="Dalin E."/>
            <person name="Tice H."/>
            <person name="Bruce D."/>
            <person name="Goodwin L."/>
            <person name="Pitluck S."/>
            <person name="Peters L."/>
            <person name="Ovchinnikova G."/>
            <person name="Chertkov O."/>
            <person name="Kyrpides N."/>
            <person name="Mavromatis K."/>
            <person name="Ivanova N."/>
            <person name="Brettin T."/>
            <person name="Detter J.C."/>
            <person name="Han C."/>
            <person name="Larimer F."/>
            <person name="Land M."/>
            <person name="Hauser L."/>
            <person name="Markowitz V."/>
            <person name="Cheng J.-F."/>
            <person name="Hugenholtz P."/>
            <person name="Woyke T."/>
            <person name="Wu D."/>
            <person name="Tindall B."/>
            <person name="Pomrenke H."/>
            <person name="Brambilla E."/>
            <person name="Klenk H.-P."/>
            <person name="Eisen J.A."/>
        </authorList>
    </citation>
    <scope>NUCLEOTIDE SEQUENCE [LARGE SCALE GENOMIC DNA]</scope>
    <source>
        <strain evidence="4">ATCC BAA-1392 / DSM 18658 / VKM B-2454 / MOB10</strain>
    </source>
</reference>
<dbReference type="Pfam" id="PF04389">
    <property type="entry name" value="Peptidase_M28"/>
    <property type="match status" value="1"/>
</dbReference>
<dbReference type="RefSeq" id="WP_015249391.1">
    <property type="nucleotide sequence ID" value="NC_019892.1"/>
</dbReference>